<dbReference type="PROSITE" id="PS00211">
    <property type="entry name" value="ABC_TRANSPORTER_1"/>
    <property type="match status" value="1"/>
</dbReference>
<dbReference type="PANTHER" id="PTHR42798">
    <property type="entry name" value="LIPOPROTEIN-RELEASING SYSTEM ATP-BINDING PROTEIN LOLD"/>
    <property type="match status" value="1"/>
</dbReference>
<dbReference type="SMART" id="SM00382">
    <property type="entry name" value="AAA"/>
    <property type="match status" value="1"/>
</dbReference>
<dbReference type="GO" id="GO:0005524">
    <property type="term" value="F:ATP binding"/>
    <property type="evidence" value="ECO:0007669"/>
    <property type="project" value="UniProtKB-KW"/>
</dbReference>
<evidence type="ECO:0000256" key="3">
    <source>
        <dbReference type="ARBA" id="ARBA00022741"/>
    </source>
</evidence>
<keyword evidence="8" id="KW-1185">Reference proteome</keyword>
<keyword evidence="5" id="KW-1278">Translocase</keyword>
<dbReference type="Pfam" id="PF00005">
    <property type="entry name" value="ABC_tran"/>
    <property type="match status" value="1"/>
</dbReference>
<keyword evidence="3" id="KW-0547">Nucleotide-binding</keyword>
<evidence type="ECO:0000256" key="1">
    <source>
        <dbReference type="ARBA" id="ARBA00005417"/>
    </source>
</evidence>
<comment type="caution">
    <text evidence="7">The sequence shown here is derived from an EMBL/GenBank/DDBJ whole genome shotgun (WGS) entry which is preliminary data.</text>
</comment>
<comment type="similarity">
    <text evidence="1">Belongs to the ABC transporter superfamily.</text>
</comment>
<dbReference type="InterPro" id="IPR003593">
    <property type="entry name" value="AAA+_ATPase"/>
</dbReference>
<evidence type="ECO:0000256" key="4">
    <source>
        <dbReference type="ARBA" id="ARBA00022840"/>
    </source>
</evidence>
<dbReference type="OrthoDB" id="9802264at2"/>
<dbReference type="Gene3D" id="3.40.50.300">
    <property type="entry name" value="P-loop containing nucleotide triphosphate hydrolases"/>
    <property type="match status" value="1"/>
</dbReference>
<dbReference type="InterPro" id="IPR027417">
    <property type="entry name" value="P-loop_NTPase"/>
</dbReference>
<keyword evidence="4 7" id="KW-0067">ATP-binding</keyword>
<dbReference type="InterPro" id="IPR003439">
    <property type="entry name" value="ABC_transporter-like_ATP-bd"/>
</dbReference>
<feature type="domain" description="ABC transporter" evidence="6">
    <location>
        <begin position="3"/>
        <end position="222"/>
    </location>
</feature>
<accession>A0A554VAW1</accession>
<dbReference type="InterPro" id="IPR017871">
    <property type="entry name" value="ABC_transporter-like_CS"/>
</dbReference>
<dbReference type="SUPFAM" id="SSF52540">
    <property type="entry name" value="P-loop containing nucleoside triphosphate hydrolases"/>
    <property type="match status" value="1"/>
</dbReference>
<evidence type="ECO:0000259" key="6">
    <source>
        <dbReference type="PROSITE" id="PS50893"/>
    </source>
</evidence>
<dbReference type="PANTHER" id="PTHR42798:SF6">
    <property type="entry name" value="CELL DIVISION ATP-BINDING PROTEIN FTSE"/>
    <property type="match status" value="1"/>
</dbReference>
<proteinExistence type="inferred from homology"/>
<evidence type="ECO:0000256" key="2">
    <source>
        <dbReference type="ARBA" id="ARBA00022448"/>
    </source>
</evidence>
<sequence>MILEAKHIHKYFHEPQKQQVLNDVSLQIDEKELVSVFGESGSGKSTLLYILSTLDTNFKGDLIINKESIKTMSPSCLTDFRNAHIGFVYQFHYLLPEFNVLQNVMLPAMKLAEKNRDEIKEEALFLLEEVGMKDFGLRPSYKLSGGQQQRVAIARALINNPMLIIADEPTGNLDQKNTDMVFELLKDITEQRAKTVVIATHNSKIYKNSHRTIEMIDGSIRL</sequence>
<dbReference type="RefSeq" id="WP_143918990.1">
    <property type="nucleotide sequence ID" value="NZ_CANMIK010000034.1"/>
</dbReference>
<dbReference type="AlphaFoldDB" id="A0A554VAW1"/>
<gene>
    <name evidence="7" type="ORF">FOF46_29285</name>
</gene>
<dbReference type="PROSITE" id="PS50893">
    <property type="entry name" value="ABC_TRANSPORTER_2"/>
    <property type="match status" value="1"/>
</dbReference>
<protein>
    <submittedName>
        <fullName evidence="7">ABC transporter ATP-binding protein</fullName>
    </submittedName>
</protein>
<dbReference type="InterPro" id="IPR017911">
    <property type="entry name" value="MacB-like_ATP-bd"/>
</dbReference>
<evidence type="ECO:0000313" key="7">
    <source>
        <dbReference type="EMBL" id="TSE03433.1"/>
    </source>
</evidence>
<dbReference type="CDD" id="cd03255">
    <property type="entry name" value="ABC_MJ0796_LolCDE_FtsE"/>
    <property type="match status" value="1"/>
</dbReference>
<dbReference type="EMBL" id="VLNR01000111">
    <property type="protein sequence ID" value="TSE03433.1"/>
    <property type="molecule type" value="Genomic_DNA"/>
</dbReference>
<dbReference type="GO" id="GO:0016887">
    <property type="term" value="F:ATP hydrolysis activity"/>
    <property type="evidence" value="ECO:0007669"/>
    <property type="project" value="InterPro"/>
</dbReference>
<keyword evidence="2" id="KW-0813">Transport</keyword>
<reference evidence="7 8" key="1">
    <citation type="submission" date="2019-07" db="EMBL/GenBank/DDBJ databases">
        <title>The draft genome sequence of Aquimarina algiphila M91.</title>
        <authorList>
            <person name="Meng X."/>
        </authorList>
    </citation>
    <scope>NUCLEOTIDE SEQUENCE [LARGE SCALE GENOMIC DNA]</scope>
    <source>
        <strain evidence="7 8">M91</strain>
    </source>
</reference>
<name>A0A554VAW1_9FLAO</name>
<dbReference type="Proteomes" id="UP000318833">
    <property type="component" value="Unassembled WGS sequence"/>
</dbReference>
<evidence type="ECO:0000313" key="8">
    <source>
        <dbReference type="Proteomes" id="UP000318833"/>
    </source>
</evidence>
<organism evidence="7 8">
    <name type="scientific">Aquimarina algiphila</name>
    <dbReference type="NCBI Taxonomy" id="2047982"/>
    <lineage>
        <taxon>Bacteria</taxon>
        <taxon>Pseudomonadati</taxon>
        <taxon>Bacteroidota</taxon>
        <taxon>Flavobacteriia</taxon>
        <taxon>Flavobacteriales</taxon>
        <taxon>Flavobacteriaceae</taxon>
        <taxon>Aquimarina</taxon>
    </lineage>
</organism>
<evidence type="ECO:0000256" key="5">
    <source>
        <dbReference type="ARBA" id="ARBA00022967"/>
    </source>
</evidence>